<feature type="non-terminal residue" evidence="2">
    <location>
        <position position="1"/>
    </location>
</feature>
<evidence type="ECO:0000313" key="2">
    <source>
        <dbReference type="EMBL" id="ETJ40294.1"/>
    </source>
</evidence>
<name>W1YGL0_9ZZZZ</name>
<feature type="region of interest" description="Disordered" evidence="1">
    <location>
        <begin position="1"/>
        <end position="68"/>
    </location>
</feature>
<feature type="compositionally biased region" description="Basic and acidic residues" evidence="1">
    <location>
        <begin position="1"/>
        <end position="32"/>
    </location>
</feature>
<comment type="caution">
    <text evidence="2">The sequence shown here is derived from an EMBL/GenBank/DDBJ whole genome shotgun (WGS) entry which is preliminary data.</text>
</comment>
<proteinExistence type="predicted"/>
<dbReference type="EMBL" id="AZMM01005806">
    <property type="protein sequence ID" value="ETJ40294.1"/>
    <property type="molecule type" value="Genomic_DNA"/>
</dbReference>
<protein>
    <submittedName>
        <fullName evidence="2">Uncharacterized protein</fullName>
    </submittedName>
</protein>
<feature type="non-terminal residue" evidence="2">
    <location>
        <position position="68"/>
    </location>
</feature>
<accession>W1YGL0</accession>
<gene>
    <name evidence="2" type="ORF">Q604_UNBC05806G0001</name>
</gene>
<reference evidence="2" key="1">
    <citation type="submission" date="2013-12" db="EMBL/GenBank/DDBJ databases">
        <title>A Varibaculum cambriense genome reconstructed from a premature infant gut community with otherwise low bacterial novelty that shifts toward anaerobic metabolism during the third week of life.</title>
        <authorList>
            <person name="Brown C.T."/>
            <person name="Sharon I."/>
            <person name="Thomas B.C."/>
            <person name="Castelle C.J."/>
            <person name="Morowitz M.J."/>
            <person name="Banfield J.F."/>
        </authorList>
    </citation>
    <scope>NUCLEOTIDE SEQUENCE</scope>
</reference>
<sequence>RSSDLAASGHDDAGDNGDRRDEGKDDKEEGRGVHAPIMAYLAGSARDAGRPQPAVGMLQRRRTTCRAA</sequence>
<organism evidence="2">
    <name type="scientific">human gut metagenome</name>
    <dbReference type="NCBI Taxonomy" id="408170"/>
    <lineage>
        <taxon>unclassified sequences</taxon>
        <taxon>metagenomes</taxon>
        <taxon>organismal metagenomes</taxon>
    </lineage>
</organism>
<dbReference type="AlphaFoldDB" id="W1YGL0"/>
<evidence type="ECO:0000256" key="1">
    <source>
        <dbReference type="SAM" id="MobiDB-lite"/>
    </source>
</evidence>
<feature type="compositionally biased region" description="Basic residues" evidence="1">
    <location>
        <begin position="59"/>
        <end position="68"/>
    </location>
</feature>